<proteinExistence type="predicted"/>
<evidence type="ECO:0000313" key="3">
    <source>
        <dbReference type="Proteomes" id="UP000618591"/>
    </source>
</evidence>
<keyword evidence="1" id="KW-0812">Transmembrane</keyword>
<reference evidence="3" key="1">
    <citation type="journal article" date="2019" name="Int. J. Syst. Evol. Microbiol.">
        <title>The Global Catalogue of Microorganisms (GCM) 10K type strain sequencing project: providing services to taxonomists for standard genome sequencing and annotation.</title>
        <authorList>
            <consortium name="The Broad Institute Genomics Platform"/>
            <consortium name="The Broad Institute Genome Sequencing Center for Infectious Disease"/>
            <person name="Wu L."/>
            <person name="Ma J."/>
        </authorList>
    </citation>
    <scope>NUCLEOTIDE SEQUENCE [LARGE SCALE GENOMIC DNA]</scope>
    <source>
        <strain evidence="3">CGMCC 1.10106</strain>
    </source>
</reference>
<sequence length="130" mass="14570">MGGAAERTAALLQLIALVVSRVLGWLSPNNYGAVLIQLWAVDTGLLIALYVLAFRANRFWPLWLVGLQTQSVIVHLLKLIDLHLLPVGYFAVVNLTAWPMITLTAIASVRHRHRLKRYGIDPSFRPYSQV</sequence>
<organism evidence="2 3">
    <name type="scientific">Sphingomonas psychrolutea</name>
    <dbReference type="NCBI Taxonomy" id="1259676"/>
    <lineage>
        <taxon>Bacteria</taxon>
        <taxon>Pseudomonadati</taxon>
        <taxon>Pseudomonadota</taxon>
        <taxon>Alphaproteobacteria</taxon>
        <taxon>Sphingomonadales</taxon>
        <taxon>Sphingomonadaceae</taxon>
        <taxon>Sphingomonas</taxon>
    </lineage>
</organism>
<name>A0ABQ1H686_9SPHN</name>
<feature type="transmembrane region" description="Helical" evidence="1">
    <location>
        <begin position="34"/>
        <end position="52"/>
    </location>
</feature>
<keyword evidence="1" id="KW-0472">Membrane</keyword>
<feature type="transmembrane region" description="Helical" evidence="1">
    <location>
        <begin position="89"/>
        <end position="109"/>
    </location>
</feature>
<accession>A0ABQ1H686</accession>
<evidence type="ECO:0000313" key="2">
    <source>
        <dbReference type="EMBL" id="GGA60477.1"/>
    </source>
</evidence>
<feature type="transmembrane region" description="Helical" evidence="1">
    <location>
        <begin position="59"/>
        <end position="77"/>
    </location>
</feature>
<keyword evidence="1" id="KW-1133">Transmembrane helix</keyword>
<gene>
    <name evidence="2" type="ORF">GCM10011395_33560</name>
</gene>
<comment type="caution">
    <text evidence="2">The sequence shown here is derived from an EMBL/GenBank/DDBJ whole genome shotgun (WGS) entry which is preliminary data.</text>
</comment>
<dbReference type="Proteomes" id="UP000618591">
    <property type="component" value="Unassembled WGS sequence"/>
</dbReference>
<dbReference type="EMBL" id="BMDW01000029">
    <property type="protein sequence ID" value="GGA60477.1"/>
    <property type="molecule type" value="Genomic_DNA"/>
</dbReference>
<keyword evidence="3" id="KW-1185">Reference proteome</keyword>
<evidence type="ECO:0000256" key="1">
    <source>
        <dbReference type="SAM" id="Phobius"/>
    </source>
</evidence>
<protein>
    <submittedName>
        <fullName evidence="2">Uncharacterized protein</fullName>
    </submittedName>
</protein>